<dbReference type="SMART" id="SM00481">
    <property type="entry name" value="POLIIIAc"/>
    <property type="match status" value="1"/>
</dbReference>
<dbReference type="GO" id="GO:0006260">
    <property type="term" value="P:DNA replication"/>
    <property type="evidence" value="ECO:0007669"/>
    <property type="project" value="UniProtKB-KW"/>
</dbReference>
<dbReference type="EC" id="2.7.7.7" evidence="1"/>
<dbReference type="SUPFAM" id="SSF89550">
    <property type="entry name" value="PHP domain-like"/>
    <property type="match status" value="1"/>
</dbReference>
<dbReference type="InterPro" id="IPR040982">
    <property type="entry name" value="DNA_pol3_finger"/>
</dbReference>
<keyword evidence="5" id="KW-0239">DNA-directed DNA polymerase</keyword>
<evidence type="ECO:0000259" key="7">
    <source>
        <dbReference type="SMART" id="SM00481"/>
    </source>
</evidence>
<keyword evidence="3" id="KW-0548">Nucleotidyltransferase</keyword>
<evidence type="ECO:0000256" key="3">
    <source>
        <dbReference type="ARBA" id="ARBA00022695"/>
    </source>
</evidence>
<dbReference type="InterPro" id="IPR004013">
    <property type="entry name" value="PHP_dom"/>
</dbReference>
<dbReference type="Proteomes" id="UP000271125">
    <property type="component" value="Unassembled WGS sequence"/>
</dbReference>
<dbReference type="CDD" id="cd12113">
    <property type="entry name" value="PHP_PolIIIA_DnaE3"/>
    <property type="match status" value="1"/>
</dbReference>
<comment type="catalytic activity">
    <reaction evidence="6">
        <text>DNA(n) + a 2'-deoxyribonucleoside 5'-triphosphate = DNA(n+1) + diphosphate</text>
        <dbReference type="Rhea" id="RHEA:22508"/>
        <dbReference type="Rhea" id="RHEA-COMP:17339"/>
        <dbReference type="Rhea" id="RHEA-COMP:17340"/>
        <dbReference type="ChEBI" id="CHEBI:33019"/>
        <dbReference type="ChEBI" id="CHEBI:61560"/>
        <dbReference type="ChEBI" id="CHEBI:173112"/>
        <dbReference type="EC" id="2.7.7.7"/>
    </reaction>
</comment>
<dbReference type="Pfam" id="PF14579">
    <property type="entry name" value="HHH_6"/>
    <property type="match status" value="1"/>
</dbReference>
<evidence type="ECO:0000256" key="2">
    <source>
        <dbReference type="ARBA" id="ARBA00022679"/>
    </source>
</evidence>
<dbReference type="Gene3D" id="1.10.10.1600">
    <property type="entry name" value="Bacterial DNA polymerase III alpha subunit, thumb domain"/>
    <property type="match status" value="1"/>
</dbReference>
<feature type="non-terminal residue" evidence="8">
    <location>
        <position position="1094"/>
    </location>
</feature>
<dbReference type="PANTHER" id="PTHR32294:SF0">
    <property type="entry name" value="DNA POLYMERASE III SUBUNIT ALPHA"/>
    <property type="match status" value="1"/>
</dbReference>
<dbReference type="Pfam" id="PF17657">
    <property type="entry name" value="DNA_pol3_finger"/>
    <property type="match status" value="1"/>
</dbReference>
<dbReference type="GO" id="GO:0008408">
    <property type="term" value="F:3'-5' exonuclease activity"/>
    <property type="evidence" value="ECO:0007669"/>
    <property type="project" value="InterPro"/>
</dbReference>
<name>A0A660SQ91_UNCT6</name>
<proteinExistence type="predicted"/>
<evidence type="ECO:0000313" key="9">
    <source>
        <dbReference type="Proteomes" id="UP000271125"/>
    </source>
</evidence>
<dbReference type="NCBIfam" id="NF004226">
    <property type="entry name" value="PRK05673.1"/>
    <property type="match status" value="1"/>
</dbReference>
<organism evidence="8 9">
    <name type="scientific">candidate division TA06 bacterium</name>
    <dbReference type="NCBI Taxonomy" id="2250710"/>
    <lineage>
        <taxon>Bacteria</taxon>
        <taxon>Bacteria division TA06</taxon>
    </lineage>
</organism>
<dbReference type="AlphaFoldDB" id="A0A660SQ91"/>
<dbReference type="GO" id="GO:0003887">
    <property type="term" value="F:DNA-directed DNA polymerase activity"/>
    <property type="evidence" value="ECO:0007669"/>
    <property type="project" value="UniProtKB-KW"/>
</dbReference>
<reference evidence="8 9" key="1">
    <citation type="submission" date="2018-06" db="EMBL/GenBank/DDBJ databases">
        <title>Extensive metabolic versatility and redundancy in microbially diverse, dynamic hydrothermal sediments.</title>
        <authorList>
            <person name="Dombrowski N."/>
            <person name="Teske A."/>
            <person name="Baker B.J."/>
        </authorList>
    </citation>
    <scope>NUCLEOTIDE SEQUENCE [LARGE SCALE GENOMIC DNA]</scope>
    <source>
        <strain evidence="8">B10_G13</strain>
    </source>
</reference>
<dbReference type="InterPro" id="IPR041931">
    <property type="entry name" value="DNA_pol3_alpha_thumb_dom"/>
</dbReference>
<dbReference type="NCBIfam" id="TIGR00594">
    <property type="entry name" value="polc"/>
    <property type="match status" value="1"/>
</dbReference>
<keyword evidence="4" id="KW-0235">DNA replication</keyword>
<dbReference type="PANTHER" id="PTHR32294">
    <property type="entry name" value="DNA POLYMERASE III SUBUNIT ALPHA"/>
    <property type="match status" value="1"/>
</dbReference>
<dbReference type="InterPro" id="IPR011708">
    <property type="entry name" value="DNA_pol3_alpha_NTPase_dom"/>
</dbReference>
<keyword evidence="2" id="KW-0808">Transferase</keyword>
<dbReference type="InterPro" id="IPR003141">
    <property type="entry name" value="Pol/His_phosphatase_N"/>
</dbReference>
<evidence type="ECO:0000256" key="1">
    <source>
        <dbReference type="ARBA" id="ARBA00012417"/>
    </source>
</evidence>
<accession>A0A660SQ91</accession>
<dbReference type="InterPro" id="IPR029460">
    <property type="entry name" value="DNAPol_HHH"/>
</dbReference>
<dbReference type="NCBIfam" id="NF005298">
    <property type="entry name" value="PRK06826.1"/>
    <property type="match status" value="1"/>
</dbReference>
<sequence length="1094" mass="126057">MKNDTPFVHLHIHTEYSLLDGATRIDALMNRAIEYNMPALAITDHGNMFGAIEFYEKAVTHGIKPIIGIEAYIAHKSRHEKCKWDKLNDGAFHIVLLAKNEDGYQNLMKLTSLSYIEGFYYHPRIDKEILKKHSNGLIGLSACIKGEIAYYILSGDIDQAEKSALEYKNIFEEGDYYLELMDVGLKENKIANNGLLKISRKYDIPVVATNDVHYLDSDDFEAHDSLICIQTKRKLDDPNRWRFESHDLYFKSQEEMTNLFKDIPEAIRNTYRIAEKCNLILSLDPKIVHLPHFNIPDEYDSTDEYLRHLTYQGLSNRYSEISPKISKRTDYELSIIKKMGFAGYFLIIRDIISIAKEHNISVGPGRGSAVGSIVLYSLGITNVDPLEYNLLFERLLNPERITMPDVDIDFEDIKRDDMIRYLREKYGKSNIAQIITFGKMKTKMVIKDVGRVLDIPFNEVNEITKIYDKYGDNANVKDSFEHIKQLAELKKQDSKIEKLAELASKLENLTRHAGTHASGVVIAPEEITKFTPLYWEQGNKSVVPTTQYSMKNIEKIGLLKVDLLGLRNLTVINNAIRLIKKDKNIEINIDNLPLNDDKTYKMIQKGETYGVFQLENDGMRQFLRTVKPTNMKELIFMISYYRPGPLQTIDRDELIRRKTGKQKIEYPHPKLENLLKETYGYMIYQEQIMMTANILAGFTLGEADILRRAMGKKNFEVMQKMRINFIEGAKRNGIGEKKANEVFNIMEPFAQYGFNKSHAAGYAELSYRTAYLKAHFPIDFMTAILSSYIGNMDQIVKTIKEVRRLKIHISKVDINSSDVNFTTNGDIIFYPFSALKNVGVKAGEVIVVERNKGDFKSFIDFLKRINLGKVNKKVVESLIKAGAFDLINSNRAELLGNLPLFFEYASKRRKKAEQGNLSLFETDDTDYLEPEFMNIDMWDESQTLLYEKEVYGFFFSGHPLEKYEFILNLITTHKAENIHKLHNRKWVVVGGVINAFKNRKTQRKTNMATFKIQDLTGEIDGVIFPQKLDKYKHILADDAYLIIAGYYDNSKNNGQIEAIAIYELQKDFQTLISSITYSINVKNLETINKTKEIF</sequence>
<protein>
    <recommendedName>
        <fullName evidence="1">DNA-directed DNA polymerase</fullName>
        <ecNumber evidence="1">2.7.7.7</ecNumber>
    </recommendedName>
</protein>
<dbReference type="InterPro" id="IPR016195">
    <property type="entry name" value="Pol/histidinol_Pase-like"/>
</dbReference>
<dbReference type="Pfam" id="PF02811">
    <property type="entry name" value="PHP"/>
    <property type="match status" value="1"/>
</dbReference>
<gene>
    <name evidence="8" type="ORF">DRP43_01190</name>
</gene>
<evidence type="ECO:0000256" key="4">
    <source>
        <dbReference type="ARBA" id="ARBA00022705"/>
    </source>
</evidence>
<dbReference type="CDD" id="cd04485">
    <property type="entry name" value="DnaE_OBF"/>
    <property type="match status" value="1"/>
</dbReference>
<dbReference type="Pfam" id="PF07733">
    <property type="entry name" value="DNA_pol3_alpha"/>
    <property type="match status" value="1"/>
</dbReference>
<dbReference type="Gene3D" id="3.20.20.140">
    <property type="entry name" value="Metal-dependent hydrolases"/>
    <property type="match status" value="1"/>
</dbReference>
<evidence type="ECO:0000313" key="8">
    <source>
        <dbReference type="EMBL" id="RKX72251.1"/>
    </source>
</evidence>
<dbReference type="Gene3D" id="1.10.150.870">
    <property type="match status" value="1"/>
</dbReference>
<comment type="caution">
    <text evidence="8">The sequence shown here is derived from an EMBL/GenBank/DDBJ whole genome shotgun (WGS) entry which is preliminary data.</text>
</comment>
<evidence type="ECO:0000256" key="5">
    <source>
        <dbReference type="ARBA" id="ARBA00022932"/>
    </source>
</evidence>
<evidence type="ECO:0000256" key="6">
    <source>
        <dbReference type="ARBA" id="ARBA00049244"/>
    </source>
</evidence>
<feature type="domain" description="Polymerase/histidinol phosphatase N-terminal" evidence="7">
    <location>
        <begin position="8"/>
        <end position="75"/>
    </location>
</feature>
<dbReference type="EMBL" id="QNBD01000036">
    <property type="protein sequence ID" value="RKX72251.1"/>
    <property type="molecule type" value="Genomic_DNA"/>
</dbReference>
<dbReference type="InterPro" id="IPR004805">
    <property type="entry name" value="DnaE2/DnaE/PolC"/>
</dbReference>